<keyword evidence="1" id="KW-0560">Oxidoreductase</keyword>
<dbReference type="Pfam" id="PF13510">
    <property type="entry name" value="Fer2_4"/>
    <property type="match status" value="1"/>
</dbReference>
<proteinExistence type="predicted"/>
<dbReference type="EMBL" id="SMAL01000002">
    <property type="protein sequence ID" value="TCT16101.1"/>
    <property type="molecule type" value="Genomic_DNA"/>
</dbReference>
<dbReference type="InterPro" id="IPR042204">
    <property type="entry name" value="2Fe-2S-bd_N"/>
</dbReference>
<evidence type="ECO:0000256" key="1">
    <source>
        <dbReference type="ARBA" id="ARBA00023002"/>
    </source>
</evidence>
<dbReference type="SUPFAM" id="SSF54292">
    <property type="entry name" value="2Fe-2S ferredoxin-like"/>
    <property type="match status" value="1"/>
</dbReference>
<organism evidence="2 3">
    <name type="scientific">Natranaerovirga pectinivora</name>
    <dbReference type="NCBI Taxonomy" id="682400"/>
    <lineage>
        <taxon>Bacteria</taxon>
        <taxon>Bacillati</taxon>
        <taxon>Bacillota</taxon>
        <taxon>Clostridia</taxon>
        <taxon>Lachnospirales</taxon>
        <taxon>Natranaerovirgaceae</taxon>
        <taxon>Natranaerovirga</taxon>
    </lineage>
</organism>
<accession>A0A4R3MPA8</accession>
<dbReference type="GO" id="GO:0016491">
    <property type="term" value="F:oxidoreductase activity"/>
    <property type="evidence" value="ECO:0007669"/>
    <property type="project" value="UniProtKB-KW"/>
</dbReference>
<reference evidence="2 3" key="1">
    <citation type="submission" date="2019-03" db="EMBL/GenBank/DDBJ databases">
        <title>Genomic Encyclopedia of Type Strains, Phase IV (KMG-IV): sequencing the most valuable type-strain genomes for metagenomic binning, comparative biology and taxonomic classification.</title>
        <authorList>
            <person name="Goeker M."/>
        </authorList>
    </citation>
    <scope>NUCLEOTIDE SEQUENCE [LARGE SCALE GENOMIC DNA]</scope>
    <source>
        <strain evidence="2 3">DSM 24629</strain>
    </source>
</reference>
<keyword evidence="3" id="KW-1185">Reference proteome</keyword>
<dbReference type="RefSeq" id="WP_132250226.1">
    <property type="nucleotide sequence ID" value="NZ_SMAL01000002.1"/>
</dbReference>
<dbReference type="OrthoDB" id="573392at2"/>
<dbReference type="AlphaFoldDB" id="A0A4R3MPA8"/>
<gene>
    <name evidence="2" type="ORF">EDC18_102117</name>
</gene>
<sequence length="119" mass="13367">MNKTNLERLILLSRIDSHPILGELDINKEVTLMIDGEVCKAYEGDMIASAMYANGKRVFRYTKKFHKPRGLFCAIGKCTDCIMTVNGVPNIRTCITPVEDGMIIETQEGLGQWERSEGL</sequence>
<dbReference type="Proteomes" id="UP000294902">
    <property type="component" value="Unassembled WGS sequence"/>
</dbReference>
<evidence type="ECO:0000313" key="2">
    <source>
        <dbReference type="EMBL" id="TCT16101.1"/>
    </source>
</evidence>
<name>A0A4R3MPA8_9FIRM</name>
<evidence type="ECO:0000313" key="3">
    <source>
        <dbReference type="Proteomes" id="UP000294902"/>
    </source>
</evidence>
<dbReference type="Gene3D" id="3.10.20.440">
    <property type="entry name" value="2Fe-2S iron-sulphur cluster binding domain, sarcosine oxidase, alpha subunit, N-terminal domain"/>
    <property type="match status" value="1"/>
</dbReference>
<dbReference type="GO" id="GO:0051536">
    <property type="term" value="F:iron-sulfur cluster binding"/>
    <property type="evidence" value="ECO:0007669"/>
    <property type="project" value="InterPro"/>
</dbReference>
<comment type="caution">
    <text evidence="2">The sequence shown here is derived from an EMBL/GenBank/DDBJ whole genome shotgun (WGS) entry which is preliminary data.</text>
</comment>
<protein>
    <submittedName>
        <fullName evidence="2">2Fe-2S iron-sulfur cluster protein</fullName>
    </submittedName>
</protein>
<dbReference type="InterPro" id="IPR036010">
    <property type="entry name" value="2Fe-2S_ferredoxin-like_sf"/>
</dbReference>